<dbReference type="Proteomes" id="UP001139450">
    <property type="component" value="Unassembled WGS sequence"/>
</dbReference>
<protein>
    <submittedName>
        <fullName evidence="5">Helix-turn-helix transcriptional regulator</fullName>
    </submittedName>
</protein>
<proteinExistence type="predicted"/>
<feature type="domain" description="HTH hxlR-type" evidence="4">
    <location>
        <begin position="6"/>
        <end position="103"/>
    </location>
</feature>
<dbReference type="Gene3D" id="1.10.10.10">
    <property type="entry name" value="Winged helix-like DNA-binding domain superfamily/Winged helix DNA-binding domain"/>
    <property type="match status" value="1"/>
</dbReference>
<sequence>MVQFQCPVSFTLEKIGGRWKPLILFNLQKGPLRYGELKRCIPPITEKMLIQHLKELEADGLVERKSLPVVPPHVTYSLTTAGKSLNTILDGMAEWGLAQQNQG</sequence>
<reference evidence="5" key="1">
    <citation type="submission" date="2022-04" db="EMBL/GenBank/DDBJ databases">
        <title>Mucilaginibacter sp. RS28 isolated from freshwater.</title>
        <authorList>
            <person name="Ko S.-R."/>
        </authorList>
    </citation>
    <scope>NUCLEOTIDE SEQUENCE</scope>
    <source>
        <strain evidence="5">RS28</strain>
    </source>
</reference>
<dbReference type="PROSITE" id="PS51118">
    <property type="entry name" value="HTH_HXLR"/>
    <property type="match status" value="1"/>
</dbReference>
<dbReference type="GO" id="GO:0006355">
    <property type="term" value="P:regulation of DNA-templated transcription"/>
    <property type="evidence" value="ECO:0007669"/>
    <property type="project" value="UniProtKB-ARBA"/>
</dbReference>
<name>A0A9X1X902_9SPHI</name>
<dbReference type="PANTHER" id="PTHR33204:SF29">
    <property type="entry name" value="TRANSCRIPTIONAL REGULATOR"/>
    <property type="match status" value="1"/>
</dbReference>
<evidence type="ECO:0000256" key="1">
    <source>
        <dbReference type="ARBA" id="ARBA00023015"/>
    </source>
</evidence>
<dbReference type="InterPro" id="IPR036388">
    <property type="entry name" value="WH-like_DNA-bd_sf"/>
</dbReference>
<evidence type="ECO:0000256" key="2">
    <source>
        <dbReference type="ARBA" id="ARBA00023125"/>
    </source>
</evidence>
<dbReference type="Pfam" id="PF01638">
    <property type="entry name" value="HxlR"/>
    <property type="match status" value="1"/>
</dbReference>
<dbReference type="AlphaFoldDB" id="A0A9X1X902"/>
<keyword evidence="3" id="KW-0804">Transcription</keyword>
<keyword evidence="1" id="KW-0805">Transcription regulation</keyword>
<dbReference type="InterPro" id="IPR011991">
    <property type="entry name" value="ArsR-like_HTH"/>
</dbReference>
<dbReference type="CDD" id="cd00090">
    <property type="entry name" value="HTH_ARSR"/>
    <property type="match status" value="1"/>
</dbReference>
<dbReference type="SUPFAM" id="SSF46785">
    <property type="entry name" value="Winged helix' DNA-binding domain"/>
    <property type="match status" value="1"/>
</dbReference>
<evidence type="ECO:0000256" key="3">
    <source>
        <dbReference type="ARBA" id="ARBA00023163"/>
    </source>
</evidence>
<keyword evidence="6" id="KW-1185">Reference proteome</keyword>
<keyword evidence="2" id="KW-0238">DNA-binding</keyword>
<dbReference type="InterPro" id="IPR002577">
    <property type="entry name" value="HTH_HxlR"/>
</dbReference>
<accession>A0A9X1X902</accession>
<evidence type="ECO:0000259" key="4">
    <source>
        <dbReference type="PROSITE" id="PS51118"/>
    </source>
</evidence>
<gene>
    <name evidence="5" type="ORF">MUY27_19600</name>
</gene>
<dbReference type="PANTHER" id="PTHR33204">
    <property type="entry name" value="TRANSCRIPTIONAL REGULATOR, MARR FAMILY"/>
    <property type="match status" value="1"/>
</dbReference>
<comment type="caution">
    <text evidence="5">The sequence shown here is derived from an EMBL/GenBank/DDBJ whole genome shotgun (WGS) entry which is preliminary data.</text>
</comment>
<dbReference type="EMBL" id="JALJEJ010000014">
    <property type="protein sequence ID" value="MCJ8211933.1"/>
    <property type="molecule type" value="Genomic_DNA"/>
</dbReference>
<dbReference type="GO" id="GO:0003677">
    <property type="term" value="F:DNA binding"/>
    <property type="evidence" value="ECO:0007669"/>
    <property type="project" value="UniProtKB-KW"/>
</dbReference>
<dbReference type="InterPro" id="IPR036390">
    <property type="entry name" value="WH_DNA-bd_sf"/>
</dbReference>
<evidence type="ECO:0000313" key="5">
    <source>
        <dbReference type="EMBL" id="MCJ8211933.1"/>
    </source>
</evidence>
<organism evidence="5 6">
    <name type="scientific">Mucilaginibacter straminoryzae</name>
    <dbReference type="NCBI Taxonomy" id="2932774"/>
    <lineage>
        <taxon>Bacteria</taxon>
        <taxon>Pseudomonadati</taxon>
        <taxon>Bacteroidota</taxon>
        <taxon>Sphingobacteriia</taxon>
        <taxon>Sphingobacteriales</taxon>
        <taxon>Sphingobacteriaceae</taxon>
        <taxon>Mucilaginibacter</taxon>
    </lineage>
</organism>
<evidence type="ECO:0000313" key="6">
    <source>
        <dbReference type="Proteomes" id="UP001139450"/>
    </source>
</evidence>